<dbReference type="RefSeq" id="WP_141951302.1">
    <property type="nucleotide sequence ID" value="NZ_CP039546.1"/>
</dbReference>
<dbReference type="EMBL" id="WEKV01000009">
    <property type="protein sequence ID" value="KAB7785655.1"/>
    <property type="molecule type" value="Genomic_DNA"/>
</dbReference>
<accession>A0A514KNS4</accession>
<comment type="caution">
    <text evidence="1">The sequence shown here is derived from an EMBL/GenBank/DDBJ whole genome shotgun (WGS) entry which is preliminary data.</text>
</comment>
<gene>
    <name evidence="1" type="ORF">F8B43_2156</name>
</gene>
<sequence>MLAIIFLIIAGMLIGLFYQWGMLAVASFVVVVVRVAYHFHSGQFITVDVLMIAASLCALQGGYVLGGYVAYKRGT</sequence>
<organism evidence="1 2">
    <name type="scientific">Methylorubrum populi</name>
    <dbReference type="NCBI Taxonomy" id="223967"/>
    <lineage>
        <taxon>Bacteria</taxon>
        <taxon>Pseudomonadati</taxon>
        <taxon>Pseudomonadota</taxon>
        <taxon>Alphaproteobacteria</taxon>
        <taxon>Hyphomicrobiales</taxon>
        <taxon>Methylobacteriaceae</taxon>
        <taxon>Methylorubrum</taxon>
    </lineage>
</organism>
<protein>
    <submittedName>
        <fullName evidence="1">Uncharacterized protein</fullName>
    </submittedName>
</protein>
<evidence type="ECO:0000313" key="1">
    <source>
        <dbReference type="EMBL" id="KAB7785655.1"/>
    </source>
</evidence>
<evidence type="ECO:0000313" key="2">
    <source>
        <dbReference type="Proteomes" id="UP000469949"/>
    </source>
</evidence>
<proteinExistence type="predicted"/>
<name>A0A514KNS4_9HYPH</name>
<reference evidence="1 2" key="1">
    <citation type="submission" date="2019-10" db="EMBL/GenBank/DDBJ databases">
        <title>Draft Genome Sequence of the Caffeine Degrading Methylotroph Methylorubrum populi PINKEL.</title>
        <authorList>
            <person name="Dawson S.C."/>
            <person name="Zhang X."/>
            <person name="Wright M.E."/>
            <person name="Sharma G."/>
            <person name="Langner J.T."/>
            <person name="Ditty J.L."/>
            <person name="Subuyuj G.A."/>
        </authorList>
    </citation>
    <scope>NUCLEOTIDE SEQUENCE [LARGE SCALE GENOMIC DNA]</scope>
    <source>
        <strain evidence="1 2">Pinkel</strain>
    </source>
</reference>
<dbReference type="AlphaFoldDB" id="A0A514KNS4"/>
<dbReference type="Proteomes" id="UP000469949">
    <property type="component" value="Unassembled WGS sequence"/>
</dbReference>